<dbReference type="AlphaFoldDB" id="A0A7J6UQT0"/>
<dbReference type="EMBL" id="JABWDY010044828">
    <property type="protein sequence ID" value="KAF5174876.1"/>
    <property type="molecule type" value="Genomic_DNA"/>
</dbReference>
<accession>A0A7J6UQT0</accession>
<proteinExistence type="predicted"/>
<keyword evidence="2" id="KW-1185">Reference proteome</keyword>
<evidence type="ECO:0008006" key="3">
    <source>
        <dbReference type="Google" id="ProtNLM"/>
    </source>
</evidence>
<evidence type="ECO:0000313" key="2">
    <source>
        <dbReference type="Proteomes" id="UP000554482"/>
    </source>
</evidence>
<gene>
    <name evidence="1" type="ORF">FRX31_035538</name>
</gene>
<evidence type="ECO:0000313" key="1">
    <source>
        <dbReference type="EMBL" id="KAF5174876.1"/>
    </source>
</evidence>
<dbReference type="OrthoDB" id="1906115at2759"/>
<dbReference type="InterPro" id="IPR036691">
    <property type="entry name" value="Endo/exonu/phosph_ase_sf"/>
</dbReference>
<name>A0A7J6UQT0_THATH</name>
<organism evidence="1 2">
    <name type="scientific">Thalictrum thalictroides</name>
    <name type="common">Rue-anemone</name>
    <name type="synonym">Anemone thalictroides</name>
    <dbReference type="NCBI Taxonomy" id="46969"/>
    <lineage>
        <taxon>Eukaryota</taxon>
        <taxon>Viridiplantae</taxon>
        <taxon>Streptophyta</taxon>
        <taxon>Embryophyta</taxon>
        <taxon>Tracheophyta</taxon>
        <taxon>Spermatophyta</taxon>
        <taxon>Magnoliopsida</taxon>
        <taxon>Ranunculales</taxon>
        <taxon>Ranunculaceae</taxon>
        <taxon>Thalictroideae</taxon>
        <taxon>Thalictrum</taxon>
    </lineage>
</organism>
<protein>
    <recommendedName>
        <fullName evidence="3">Endonuclease/exonuclease/phosphatase family protein</fullName>
    </recommendedName>
</protein>
<dbReference type="Proteomes" id="UP000554482">
    <property type="component" value="Unassembled WGS sequence"/>
</dbReference>
<dbReference type="PANTHER" id="PTHR33710">
    <property type="entry name" value="BNAC02G09200D PROTEIN"/>
    <property type="match status" value="1"/>
</dbReference>
<feature type="non-terminal residue" evidence="1">
    <location>
        <position position="1"/>
    </location>
</feature>
<dbReference type="Gene3D" id="3.60.10.10">
    <property type="entry name" value="Endonuclease/exonuclease/phosphatase"/>
    <property type="match status" value="1"/>
</dbReference>
<reference evidence="1 2" key="1">
    <citation type="submission" date="2020-06" db="EMBL/GenBank/DDBJ databases">
        <title>Transcriptomic and genomic resources for Thalictrum thalictroides and T. hernandezii: Facilitating candidate gene discovery in an emerging model plant lineage.</title>
        <authorList>
            <person name="Arias T."/>
            <person name="Riano-Pachon D.M."/>
            <person name="Di Stilio V.S."/>
        </authorList>
    </citation>
    <scope>NUCLEOTIDE SEQUENCE [LARGE SCALE GENOMIC DNA]</scope>
    <source>
        <strain evidence="2">cv. WT478/WT964</strain>
        <tissue evidence="1">Leaves</tissue>
    </source>
</reference>
<dbReference type="PANTHER" id="PTHR33710:SF71">
    <property type="entry name" value="ENDONUCLEASE_EXONUCLEASE_PHOSPHATASE DOMAIN-CONTAINING PROTEIN"/>
    <property type="match status" value="1"/>
</dbReference>
<dbReference type="SUPFAM" id="SSF56219">
    <property type="entry name" value="DNase I-like"/>
    <property type="match status" value="1"/>
</dbReference>
<sequence>FSEEKNGGSRVTRDMKDFADFVNSHDLVEYPAYGSVFTWSDCRIKSRLDRFLSSPEWDSHFSNAREVMLPKYNSDHNAILLDCCESQKRPSPFRFELMWLEEPTCLLNIKEWWDSFQVEGRSSYRWWYKLKVLKEKLKIWNRDVFGSGR</sequence>
<comment type="caution">
    <text evidence="1">The sequence shown here is derived from an EMBL/GenBank/DDBJ whole genome shotgun (WGS) entry which is preliminary data.</text>
</comment>